<evidence type="ECO:0000313" key="3">
    <source>
        <dbReference type="Proteomes" id="UP000184501"/>
    </source>
</evidence>
<organism evidence="2 3">
    <name type="scientific">Streptoalloteichus hindustanus</name>
    <dbReference type="NCBI Taxonomy" id="2017"/>
    <lineage>
        <taxon>Bacteria</taxon>
        <taxon>Bacillati</taxon>
        <taxon>Actinomycetota</taxon>
        <taxon>Actinomycetes</taxon>
        <taxon>Pseudonocardiales</taxon>
        <taxon>Pseudonocardiaceae</taxon>
        <taxon>Streptoalloteichus</taxon>
    </lineage>
</organism>
<feature type="compositionally biased region" description="Basic and acidic residues" evidence="1">
    <location>
        <begin position="1"/>
        <end position="22"/>
    </location>
</feature>
<keyword evidence="3" id="KW-1185">Reference proteome</keyword>
<dbReference type="InterPro" id="IPR017956">
    <property type="entry name" value="AT_hook_DNA-bd_motif"/>
</dbReference>
<dbReference type="PRINTS" id="PR00929">
    <property type="entry name" value="ATHOOK"/>
</dbReference>
<name>A0A1M5CKP9_STRHI</name>
<feature type="compositionally biased region" description="Basic and acidic residues" evidence="1">
    <location>
        <begin position="376"/>
        <end position="396"/>
    </location>
</feature>
<dbReference type="EMBL" id="FQVN01000004">
    <property type="protein sequence ID" value="SHF54992.1"/>
    <property type="molecule type" value="Genomic_DNA"/>
</dbReference>
<accession>A0A1M5CKP9</accession>
<feature type="region of interest" description="Disordered" evidence="1">
    <location>
        <begin position="83"/>
        <end position="402"/>
    </location>
</feature>
<feature type="region of interest" description="Disordered" evidence="1">
    <location>
        <begin position="1"/>
        <end position="69"/>
    </location>
</feature>
<proteinExistence type="predicted"/>
<feature type="compositionally biased region" description="Polar residues" evidence="1">
    <location>
        <begin position="168"/>
        <end position="177"/>
    </location>
</feature>
<dbReference type="GO" id="GO:0003677">
    <property type="term" value="F:DNA binding"/>
    <property type="evidence" value="ECO:0007669"/>
    <property type="project" value="InterPro"/>
</dbReference>
<reference evidence="2 3" key="1">
    <citation type="submission" date="2016-11" db="EMBL/GenBank/DDBJ databases">
        <authorList>
            <person name="Jaros S."/>
            <person name="Januszkiewicz K."/>
            <person name="Wedrychowicz H."/>
        </authorList>
    </citation>
    <scope>NUCLEOTIDE SEQUENCE [LARGE SCALE GENOMIC DNA]</scope>
    <source>
        <strain evidence="2 3">DSM 44523</strain>
    </source>
</reference>
<evidence type="ECO:0000256" key="1">
    <source>
        <dbReference type="SAM" id="MobiDB-lite"/>
    </source>
</evidence>
<dbReference type="AlphaFoldDB" id="A0A1M5CKP9"/>
<feature type="compositionally biased region" description="Polar residues" evidence="1">
    <location>
        <begin position="60"/>
        <end position="69"/>
    </location>
</feature>
<protein>
    <submittedName>
        <fullName evidence="2">Uncharacterized protein</fullName>
    </submittedName>
</protein>
<dbReference type="STRING" id="2017.SAMN05444320_10458"/>
<evidence type="ECO:0000313" key="2">
    <source>
        <dbReference type="EMBL" id="SHF54992.1"/>
    </source>
</evidence>
<feature type="compositionally biased region" description="Basic and acidic residues" evidence="1">
    <location>
        <begin position="262"/>
        <end position="274"/>
    </location>
</feature>
<dbReference type="AntiFam" id="ANF00057">
    <property type="entry name" value="Translation of E. coli type CRISPR repeat"/>
</dbReference>
<dbReference type="AntiFam" id="ANF00006">
    <property type="entry name" value="Translation of CRISPR region"/>
</dbReference>
<sequence>MKANDRRARPARRRTGDQDRAVAEAQDLHPTGTPPVEQRTFAQSRKPGGRLSARLPTPRRPQSSTRSQLSVVLIEESVAELPPRARGRQDSMTRIVPLRGTIPACAGPTARSRADAASRGNHPRVRGADRSLACRRRLAREPSPRARGRPLARVPTPPRAGTIPACAGTTSWLTQQPGCPGNHPRVRGDDSAGVHPGVSGWELPPRARGRPEGEGAAPGAQRTIPACAGPTPALRGSTTTGWNHPRVRGADVADQAGRAHRHEPSPRARGRPIEDYFTIEDSGTIPACAGPTSRRLGGNSDQRNHPRVRGADAPRSSVNRPDREPSPRARGRRPKRPGAQDDEEPSPRARGRPGLDVRPEEGGGTIPACAGPTPGRPRDRRPLENHPRVRGADTRTRMRAAI</sequence>
<dbReference type="Proteomes" id="UP000184501">
    <property type="component" value="Unassembled WGS sequence"/>
</dbReference>
<gene>
    <name evidence="2" type="ORF">SAMN05444320_10458</name>
</gene>